<dbReference type="EMBL" id="CACSAS010000001">
    <property type="protein sequence ID" value="CAA0086982.1"/>
    <property type="molecule type" value="Genomic_DNA"/>
</dbReference>
<reference evidence="1 2" key="1">
    <citation type="submission" date="2019-12" db="EMBL/GenBank/DDBJ databases">
        <authorList>
            <person name="Reyes-Prieto M."/>
        </authorList>
    </citation>
    <scope>NUCLEOTIDE SEQUENCE [LARGE SCALE GENOMIC DNA]</scope>
    <source>
        <strain evidence="1">HF14-78462</strain>
    </source>
</reference>
<evidence type="ECO:0000313" key="1">
    <source>
        <dbReference type="EMBL" id="CAA0086982.1"/>
    </source>
</evidence>
<protein>
    <submittedName>
        <fullName evidence="1">Uncharacterized protein</fullName>
    </submittedName>
</protein>
<gene>
    <name evidence="1" type="ORF">STARVERO_00349</name>
</gene>
<dbReference type="AlphaFoldDB" id="A0A5S9NA22"/>
<dbReference type="Proteomes" id="UP000433050">
    <property type="component" value="Unassembled WGS sequence"/>
</dbReference>
<accession>A0A5S9NA22</accession>
<proteinExistence type="predicted"/>
<name>A0A5S9NA22_9HYPH</name>
<sequence length="85" mass="8790">MIVVHPTLPLADGIAFDDMTLLATGAASVITARRLLWLTEFSANGRRYGGTVLAASESEAHAIADSRGLSEVVIGLAVAVGEIDP</sequence>
<organism evidence="1 2">
    <name type="scientific">Starkeya nomas</name>
    <dbReference type="NCBI Taxonomy" id="2666134"/>
    <lineage>
        <taxon>Bacteria</taxon>
        <taxon>Pseudomonadati</taxon>
        <taxon>Pseudomonadota</taxon>
        <taxon>Alphaproteobacteria</taxon>
        <taxon>Hyphomicrobiales</taxon>
        <taxon>Xanthobacteraceae</taxon>
        <taxon>Starkeya</taxon>
    </lineage>
</organism>
<keyword evidence="2" id="KW-1185">Reference proteome</keyword>
<evidence type="ECO:0000313" key="2">
    <source>
        <dbReference type="Proteomes" id="UP000433050"/>
    </source>
</evidence>
<dbReference type="RefSeq" id="WP_159597695.1">
    <property type="nucleotide sequence ID" value="NZ_CACSAS010000001.1"/>
</dbReference>